<feature type="non-terminal residue" evidence="2">
    <location>
        <position position="185"/>
    </location>
</feature>
<sequence length="185" mass="18818">ALTAVLLIGSFGGISTNPSHGLSGWGTAPSAAPPPTSSPRSQAVNPFQGYQSEPAPVGIADFGLGPGMTPYRYNTSTFVGNVSIQRLGLNGTAPGNGLIGLVNGTVANSTPVKAVGDTFLPADVLGMTIQENIVLWFVDGGVPYEYWIQNVAGLVPGSCTSSNPVVNFTNSFVGCTGIGTTNNDT</sequence>
<dbReference type="EMBL" id="AUZY01009244">
    <property type="protein sequence ID" value="EQD42569.1"/>
    <property type="molecule type" value="Genomic_DNA"/>
</dbReference>
<organism evidence="2">
    <name type="scientific">mine drainage metagenome</name>
    <dbReference type="NCBI Taxonomy" id="410659"/>
    <lineage>
        <taxon>unclassified sequences</taxon>
        <taxon>metagenomes</taxon>
        <taxon>ecological metagenomes</taxon>
    </lineage>
</organism>
<feature type="non-terminal residue" evidence="2">
    <location>
        <position position="1"/>
    </location>
</feature>
<dbReference type="Pfam" id="PF05317">
    <property type="entry name" value="Thermopsin"/>
    <property type="match status" value="1"/>
</dbReference>
<reference evidence="2" key="2">
    <citation type="journal article" date="2014" name="ISME J.">
        <title>Microbial stratification in low pH oxic and suboxic macroscopic growths along an acid mine drainage.</title>
        <authorList>
            <person name="Mendez-Garcia C."/>
            <person name="Mesa V."/>
            <person name="Sprenger R.R."/>
            <person name="Richter M."/>
            <person name="Diez M.S."/>
            <person name="Solano J."/>
            <person name="Bargiela R."/>
            <person name="Golyshina O.V."/>
            <person name="Manteca A."/>
            <person name="Ramos J.L."/>
            <person name="Gallego J.R."/>
            <person name="Llorente I."/>
            <person name="Martins Dos Santos V.A."/>
            <person name="Jensen O.N."/>
            <person name="Pelaez A.I."/>
            <person name="Sanchez J."/>
            <person name="Ferrer M."/>
        </authorList>
    </citation>
    <scope>NUCLEOTIDE SEQUENCE</scope>
</reference>
<reference evidence="2" key="1">
    <citation type="submission" date="2013-08" db="EMBL/GenBank/DDBJ databases">
        <authorList>
            <person name="Mendez C."/>
            <person name="Richter M."/>
            <person name="Ferrer M."/>
            <person name="Sanchez J."/>
        </authorList>
    </citation>
    <scope>NUCLEOTIDE SEQUENCE</scope>
</reference>
<protein>
    <submittedName>
        <fullName evidence="2">Thermopsin</fullName>
    </submittedName>
</protein>
<evidence type="ECO:0000313" key="2">
    <source>
        <dbReference type="EMBL" id="EQD42569.1"/>
    </source>
</evidence>
<dbReference type="InterPro" id="IPR007981">
    <property type="entry name" value="Peptidase_A5"/>
</dbReference>
<evidence type="ECO:0000256" key="1">
    <source>
        <dbReference type="SAM" id="MobiDB-lite"/>
    </source>
</evidence>
<accession>T1APD3</accession>
<comment type="caution">
    <text evidence="2">The sequence shown here is derived from an EMBL/GenBank/DDBJ whole genome shotgun (WGS) entry which is preliminary data.</text>
</comment>
<proteinExistence type="predicted"/>
<feature type="region of interest" description="Disordered" evidence="1">
    <location>
        <begin position="22"/>
        <end position="48"/>
    </location>
</feature>
<name>T1APD3_9ZZZZ</name>
<dbReference type="AlphaFoldDB" id="T1APD3"/>
<gene>
    <name evidence="2" type="ORF">B1B_14010</name>
</gene>